<organism evidence="2 3">
    <name type="scientific">Candidatus Manganitrophus noduliformans</name>
    <dbReference type="NCBI Taxonomy" id="2606439"/>
    <lineage>
        <taxon>Bacteria</taxon>
        <taxon>Pseudomonadati</taxon>
        <taxon>Nitrospirota</taxon>
        <taxon>Nitrospiria</taxon>
        <taxon>Candidatus Troglogloeales</taxon>
        <taxon>Candidatus Manganitrophaceae</taxon>
        <taxon>Candidatus Manganitrophus</taxon>
    </lineage>
</organism>
<dbReference type="InterPro" id="IPR041049">
    <property type="entry name" value="DUF5615"/>
</dbReference>
<accession>A0A7X6DLS8</accession>
<dbReference type="RefSeq" id="WP_168057841.1">
    <property type="nucleotide sequence ID" value="NZ_VTOW01000001.1"/>
</dbReference>
<evidence type="ECO:0000259" key="1">
    <source>
        <dbReference type="Pfam" id="PF18480"/>
    </source>
</evidence>
<reference evidence="2 3" key="1">
    <citation type="journal article" date="2020" name="Nature">
        <title>Bacterial chemolithoautotrophy via manganese oxidation.</title>
        <authorList>
            <person name="Yu H."/>
            <person name="Leadbetter J.R."/>
        </authorList>
    </citation>
    <scope>NUCLEOTIDE SEQUENCE [LARGE SCALE GENOMIC DNA]</scope>
    <source>
        <strain evidence="2 3">Mn-1</strain>
    </source>
</reference>
<dbReference type="EMBL" id="VTOW01000001">
    <property type="protein sequence ID" value="NKE69545.1"/>
    <property type="molecule type" value="Genomic_DNA"/>
</dbReference>
<gene>
    <name evidence="2" type="ORF">MNODULE_02110</name>
</gene>
<protein>
    <recommendedName>
        <fullName evidence="1">DUF5615 domain-containing protein</fullName>
    </recommendedName>
</protein>
<dbReference type="AlphaFoldDB" id="A0A7X6DLS8"/>
<evidence type="ECO:0000313" key="2">
    <source>
        <dbReference type="EMBL" id="NKE69545.1"/>
    </source>
</evidence>
<evidence type="ECO:0000313" key="3">
    <source>
        <dbReference type="Proteomes" id="UP000534783"/>
    </source>
</evidence>
<proteinExistence type="predicted"/>
<keyword evidence="3" id="KW-1185">Reference proteome</keyword>
<comment type="caution">
    <text evidence="2">The sequence shown here is derived from an EMBL/GenBank/DDBJ whole genome shotgun (WGS) entry which is preliminary data.</text>
</comment>
<feature type="domain" description="DUF5615" evidence="1">
    <location>
        <begin position="1"/>
        <end position="101"/>
    </location>
</feature>
<name>A0A7X6DLS8_9BACT</name>
<dbReference type="Pfam" id="PF18480">
    <property type="entry name" value="DUF5615"/>
    <property type="match status" value="1"/>
</dbReference>
<sequence length="110" mass="12609">MKLLFDQNLSPRLVKALIDLYPDSVHVRDVGLHNVLDEVVWEYAARHGLSIVSKDADFHQRSFLFGSPPKVIWVRRGNCSTSDIEAILRAHHADLLWFEQDVKSAFLVLD</sequence>
<dbReference type="Proteomes" id="UP000534783">
    <property type="component" value="Unassembled WGS sequence"/>
</dbReference>